<name>A0ABX1X7B3_9BACL</name>
<keyword evidence="6" id="KW-0808">Transferase</keyword>
<dbReference type="PANTHER" id="PTHR34220:SF7">
    <property type="entry name" value="SENSOR HISTIDINE KINASE YPDA"/>
    <property type="match status" value="1"/>
</dbReference>
<dbReference type="EC" id="2.7.13.3" evidence="3"/>
<evidence type="ECO:0000259" key="11">
    <source>
        <dbReference type="PROSITE" id="PS50885"/>
    </source>
</evidence>
<dbReference type="SMART" id="SM00304">
    <property type="entry name" value="HAMP"/>
    <property type="match status" value="1"/>
</dbReference>
<dbReference type="Pfam" id="PF00672">
    <property type="entry name" value="HAMP"/>
    <property type="match status" value="1"/>
</dbReference>
<accession>A0ABX1X7B3</accession>
<evidence type="ECO:0000313" key="12">
    <source>
        <dbReference type="EMBL" id="NOU63890.1"/>
    </source>
</evidence>
<evidence type="ECO:0000256" key="1">
    <source>
        <dbReference type="ARBA" id="ARBA00000085"/>
    </source>
</evidence>
<evidence type="ECO:0000256" key="9">
    <source>
        <dbReference type="ARBA" id="ARBA00023136"/>
    </source>
</evidence>
<dbReference type="PROSITE" id="PS50885">
    <property type="entry name" value="HAMP"/>
    <property type="match status" value="1"/>
</dbReference>
<evidence type="ECO:0000256" key="6">
    <source>
        <dbReference type="ARBA" id="ARBA00022679"/>
    </source>
</evidence>
<dbReference type="CDD" id="cd06225">
    <property type="entry name" value="HAMP"/>
    <property type="match status" value="1"/>
</dbReference>
<protein>
    <recommendedName>
        <fullName evidence="3">histidine kinase</fullName>
        <ecNumber evidence="3">2.7.13.3</ecNumber>
    </recommendedName>
</protein>
<dbReference type="PRINTS" id="PR00344">
    <property type="entry name" value="BCTRLSENSOR"/>
</dbReference>
<organism evidence="12 13">
    <name type="scientific">Paenibacillus plantarum</name>
    <dbReference type="NCBI Taxonomy" id="2654975"/>
    <lineage>
        <taxon>Bacteria</taxon>
        <taxon>Bacillati</taxon>
        <taxon>Bacillota</taxon>
        <taxon>Bacilli</taxon>
        <taxon>Bacillales</taxon>
        <taxon>Paenibacillaceae</taxon>
        <taxon>Paenibacillus</taxon>
    </lineage>
</organism>
<dbReference type="Proteomes" id="UP000653578">
    <property type="component" value="Unassembled WGS sequence"/>
</dbReference>
<keyword evidence="10" id="KW-0812">Transmembrane</keyword>
<dbReference type="Gene3D" id="3.30.565.10">
    <property type="entry name" value="Histidine kinase-like ATPase, C-terminal domain"/>
    <property type="match status" value="1"/>
</dbReference>
<reference evidence="12 13" key="1">
    <citation type="submission" date="2019-10" db="EMBL/GenBank/DDBJ databases">
        <title>Description of Paenibacillus humi sp. nov.</title>
        <authorList>
            <person name="Carlier A."/>
            <person name="Qi S."/>
        </authorList>
    </citation>
    <scope>NUCLEOTIDE SEQUENCE [LARGE SCALE GENOMIC DNA]</scope>
    <source>
        <strain evidence="12 13">LMG 31461</strain>
    </source>
</reference>
<keyword evidence="5" id="KW-0597">Phosphoprotein</keyword>
<dbReference type="InterPro" id="IPR004358">
    <property type="entry name" value="Sig_transdc_His_kin-like_C"/>
</dbReference>
<keyword evidence="7" id="KW-0418">Kinase</keyword>
<keyword evidence="9 10" id="KW-0472">Membrane</keyword>
<dbReference type="InterPro" id="IPR010559">
    <property type="entry name" value="Sig_transdc_His_kin_internal"/>
</dbReference>
<proteinExistence type="predicted"/>
<keyword evidence="13" id="KW-1185">Reference proteome</keyword>
<dbReference type="InterPro" id="IPR003594">
    <property type="entry name" value="HATPase_dom"/>
</dbReference>
<dbReference type="SUPFAM" id="SSF55874">
    <property type="entry name" value="ATPase domain of HSP90 chaperone/DNA topoisomerase II/histidine kinase"/>
    <property type="match status" value="1"/>
</dbReference>
<comment type="caution">
    <text evidence="12">The sequence shown here is derived from an EMBL/GenBank/DDBJ whole genome shotgun (WGS) entry which is preliminary data.</text>
</comment>
<dbReference type="SUPFAM" id="SSF158472">
    <property type="entry name" value="HAMP domain-like"/>
    <property type="match status" value="1"/>
</dbReference>
<dbReference type="PANTHER" id="PTHR34220">
    <property type="entry name" value="SENSOR HISTIDINE KINASE YPDA"/>
    <property type="match status" value="1"/>
</dbReference>
<dbReference type="Pfam" id="PF02518">
    <property type="entry name" value="HATPase_c"/>
    <property type="match status" value="1"/>
</dbReference>
<dbReference type="Gene3D" id="6.10.340.10">
    <property type="match status" value="1"/>
</dbReference>
<keyword evidence="4" id="KW-1003">Cell membrane</keyword>
<comment type="subcellular location">
    <subcellularLocation>
        <location evidence="2">Cell membrane</location>
        <topology evidence="2">Multi-pass membrane protein</topology>
    </subcellularLocation>
</comment>
<evidence type="ECO:0000256" key="7">
    <source>
        <dbReference type="ARBA" id="ARBA00022777"/>
    </source>
</evidence>
<gene>
    <name evidence="12" type="ORF">GC096_07615</name>
</gene>
<keyword evidence="10" id="KW-1133">Transmembrane helix</keyword>
<dbReference type="Pfam" id="PF06580">
    <property type="entry name" value="His_kinase"/>
    <property type="match status" value="1"/>
</dbReference>
<dbReference type="InterPro" id="IPR036890">
    <property type="entry name" value="HATPase_C_sf"/>
</dbReference>
<evidence type="ECO:0000313" key="13">
    <source>
        <dbReference type="Proteomes" id="UP000653578"/>
    </source>
</evidence>
<evidence type="ECO:0000256" key="5">
    <source>
        <dbReference type="ARBA" id="ARBA00022553"/>
    </source>
</evidence>
<feature type="domain" description="HAMP" evidence="11">
    <location>
        <begin position="43"/>
        <end position="95"/>
    </location>
</feature>
<dbReference type="EMBL" id="WHNY01000026">
    <property type="protein sequence ID" value="NOU63890.1"/>
    <property type="molecule type" value="Genomic_DNA"/>
</dbReference>
<keyword evidence="8" id="KW-0902">Two-component regulatory system</keyword>
<evidence type="ECO:0000256" key="3">
    <source>
        <dbReference type="ARBA" id="ARBA00012438"/>
    </source>
</evidence>
<feature type="transmembrane region" description="Helical" evidence="10">
    <location>
        <begin position="20"/>
        <end position="41"/>
    </location>
</feature>
<evidence type="ECO:0000256" key="2">
    <source>
        <dbReference type="ARBA" id="ARBA00004651"/>
    </source>
</evidence>
<evidence type="ECO:0000256" key="8">
    <source>
        <dbReference type="ARBA" id="ARBA00023012"/>
    </source>
</evidence>
<sequence length="299" mass="34701">MEVGFFLPNSEIISQLRWLYIIGGLFAVCGLFLTVIVFFLLSKWIIRPFKEIIWTMKKVEIGNLQTRLQVRGTDEVAQIGLAFNRMINQVEELIVREYQAKFNQQQAEYRSLQAQIQPHFLYNILNGFIGLNRIGEHEKLEESIIHLSKMLRYILAGRDWTCVKDECDFLTWYCQLQQLRFQDRLQYRIRYDTESMSVQIPKLLLQPLVENSIIHGIEPLNQQRELNVDVHVVNYHTLAISVTDNGAGFDVSKAGKSVGLTNVKERLQLAYPEGEFALDSKIGEGTRIHIRIPIKEAFN</sequence>
<dbReference type="InterPro" id="IPR003660">
    <property type="entry name" value="HAMP_dom"/>
</dbReference>
<comment type="catalytic activity">
    <reaction evidence="1">
        <text>ATP + protein L-histidine = ADP + protein N-phospho-L-histidine.</text>
        <dbReference type="EC" id="2.7.13.3"/>
    </reaction>
</comment>
<dbReference type="InterPro" id="IPR050640">
    <property type="entry name" value="Bact_2-comp_sensor_kinase"/>
</dbReference>
<evidence type="ECO:0000256" key="10">
    <source>
        <dbReference type="SAM" id="Phobius"/>
    </source>
</evidence>
<evidence type="ECO:0000256" key="4">
    <source>
        <dbReference type="ARBA" id="ARBA00022475"/>
    </source>
</evidence>